<dbReference type="InterPro" id="IPR045339">
    <property type="entry name" value="DUF6534"/>
</dbReference>
<dbReference type="EMBL" id="MU249552">
    <property type="protein sequence ID" value="KAG7085314.1"/>
    <property type="molecule type" value="Genomic_DNA"/>
</dbReference>
<feature type="domain" description="DUF6534" evidence="2">
    <location>
        <begin position="148"/>
        <end position="220"/>
    </location>
</feature>
<accession>A0A9P7RJU9</accession>
<dbReference type="PANTHER" id="PTHR40465:SF1">
    <property type="entry name" value="DUF6534 DOMAIN-CONTAINING PROTEIN"/>
    <property type="match status" value="1"/>
</dbReference>
<dbReference type="KEGG" id="more:E1B28_013854"/>
<evidence type="ECO:0000313" key="3">
    <source>
        <dbReference type="EMBL" id="KAG7085314.1"/>
    </source>
</evidence>
<protein>
    <recommendedName>
        <fullName evidence="2">DUF6534 domain-containing protein</fullName>
    </recommendedName>
</protein>
<keyword evidence="1" id="KW-1133">Transmembrane helix</keyword>
<reference evidence="3" key="1">
    <citation type="journal article" date="2021" name="Genome Biol. Evol.">
        <title>The assembled and annotated genome of the fairy-ring fungus Marasmius oreades.</title>
        <authorList>
            <person name="Hiltunen M."/>
            <person name="Ament-Velasquez S.L."/>
            <person name="Johannesson H."/>
        </authorList>
    </citation>
    <scope>NUCLEOTIDE SEQUENCE</scope>
    <source>
        <strain evidence="3">03SP1</strain>
    </source>
</reference>
<dbReference type="Proteomes" id="UP001049176">
    <property type="component" value="Unassembled WGS sequence"/>
</dbReference>
<feature type="transmembrane region" description="Helical" evidence="1">
    <location>
        <begin position="137"/>
        <end position="161"/>
    </location>
</feature>
<gene>
    <name evidence="3" type="ORF">E1B28_013854</name>
</gene>
<dbReference type="RefSeq" id="XP_043001785.1">
    <property type="nucleotide sequence ID" value="XM_043160659.1"/>
</dbReference>
<comment type="caution">
    <text evidence="3">The sequence shown here is derived from an EMBL/GenBank/DDBJ whole genome shotgun (WGS) entry which is preliminary data.</text>
</comment>
<dbReference type="GeneID" id="66082929"/>
<dbReference type="AlphaFoldDB" id="A0A9P7RJU9"/>
<evidence type="ECO:0000256" key="1">
    <source>
        <dbReference type="SAM" id="Phobius"/>
    </source>
</evidence>
<proteinExistence type="predicted"/>
<dbReference type="Pfam" id="PF20152">
    <property type="entry name" value="DUF6534"/>
    <property type="match status" value="1"/>
</dbReference>
<keyword evidence="1" id="KW-0472">Membrane</keyword>
<evidence type="ECO:0000313" key="4">
    <source>
        <dbReference type="Proteomes" id="UP001049176"/>
    </source>
</evidence>
<feature type="transmembrane region" description="Helical" evidence="1">
    <location>
        <begin position="98"/>
        <end position="117"/>
    </location>
</feature>
<keyword evidence="1" id="KW-0812">Transmembrane</keyword>
<keyword evidence="4" id="KW-1185">Reference proteome</keyword>
<dbReference type="PANTHER" id="PTHR40465">
    <property type="entry name" value="CHROMOSOME 1, WHOLE GENOME SHOTGUN SEQUENCE"/>
    <property type="match status" value="1"/>
</dbReference>
<evidence type="ECO:0000259" key="2">
    <source>
        <dbReference type="Pfam" id="PF20152"/>
    </source>
</evidence>
<dbReference type="OrthoDB" id="3206554at2759"/>
<organism evidence="3 4">
    <name type="scientific">Marasmius oreades</name>
    <name type="common">fairy-ring Marasmius</name>
    <dbReference type="NCBI Taxonomy" id="181124"/>
    <lineage>
        <taxon>Eukaryota</taxon>
        <taxon>Fungi</taxon>
        <taxon>Dikarya</taxon>
        <taxon>Basidiomycota</taxon>
        <taxon>Agaricomycotina</taxon>
        <taxon>Agaricomycetes</taxon>
        <taxon>Agaricomycetidae</taxon>
        <taxon>Agaricales</taxon>
        <taxon>Marasmiineae</taxon>
        <taxon>Marasmiaceae</taxon>
        <taxon>Marasmius</taxon>
    </lineage>
</organism>
<name>A0A9P7RJU9_9AGAR</name>
<sequence>MSRSGLVCGRGLWSTLELQNELIAYQKEFPYVFSVSMHAVTPRLITLAAVCQRNGRPYPSRPWVSQRPSDSSQSQMLMKLLDSFFAYRIYNFLSKYRLLVTIPIVVLALLRVGFALTTAHLMLKDRSLAVFKDYHEWIFSLGLGLSSGVDILITITMMAILHGSRSSSLSLDTVIRSLILYTLENSALTTAATIVSMICWLVMDNLIFLALHFIIAKRTYI</sequence>